<dbReference type="EMBL" id="CP022983">
    <property type="protein sequence ID" value="ASV69282.1"/>
    <property type="molecule type" value="Genomic_DNA"/>
</dbReference>
<dbReference type="Proteomes" id="UP000215137">
    <property type="component" value="Chromosome"/>
</dbReference>
<gene>
    <name evidence="1" type="ORF">CKF48_19390</name>
</gene>
<dbReference type="KEGG" id="bko:CKF48_19390"/>
<dbReference type="RefSeq" id="WP_095372845.1">
    <property type="nucleotide sequence ID" value="NZ_CP022983.1"/>
</dbReference>
<evidence type="ECO:0000313" key="1">
    <source>
        <dbReference type="EMBL" id="ASV69282.1"/>
    </source>
</evidence>
<evidence type="ECO:0000313" key="2">
    <source>
        <dbReference type="Proteomes" id="UP000215137"/>
    </source>
</evidence>
<organism evidence="1 2">
    <name type="scientific">Cytobacillus kochii</name>
    <dbReference type="NCBI Taxonomy" id="859143"/>
    <lineage>
        <taxon>Bacteria</taxon>
        <taxon>Bacillati</taxon>
        <taxon>Bacillota</taxon>
        <taxon>Bacilli</taxon>
        <taxon>Bacillales</taxon>
        <taxon>Bacillaceae</taxon>
        <taxon>Cytobacillus</taxon>
    </lineage>
</organism>
<proteinExistence type="predicted"/>
<protein>
    <recommendedName>
        <fullName evidence="3">Group-specific protein</fullName>
    </recommendedName>
</protein>
<accession>A0A248TMA1</accession>
<keyword evidence="2" id="KW-1185">Reference proteome</keyword>
<sequence length="168" mass="19742">MFDPIAFDNMKVVLEGHIYDFDLTGEMKIIDRNDWMNLAKFSRRYDISFTDTTVANTLSAKITLQANLQQITAELQPTHPFTNEIGAHLSISFILQKQEKNKLESAYEQVVKQWGNRRTIQQRLIKVENEWTQEIVVNFDRLITEDQLEDLLDLIDYTQQTLIVLDQY</sequence>
<dbReference type="OrthoDB" id="2964978at2"/>
<reference evidence="1 2" key="1">
    <citation type="submission" date="2017-08" db="EMBL/GenBank/DDBJ databases">
        <title>Complete Genome Sequence of Bacillus kochii Oregon-R-modENCODE STRAIN BDGP4, isolated from Drosophila melanogaster gut.</title>
        <authorList>
            <person name="Wan K.H."/>
            <person name="Yu C."/>
            <person name="Park S."/>
            <person name="Hammonds A.S."/>
            <person name="Booth B.W."/>
            <person name="Celniker S.E."/>
        </authorList>
    </citation>
    <scope>NUCLEOTIDE SEQUENCE [LARGE SCALE GENOMIC DNA]</scope>
    <source>
        <strain evidence="1 2">BDGP4</strain>
    </source>
</reference>
<name>A0A248TMA1_9BACI</name>
<evidence type="ECO:0008006" key="3">
    <source>
        <dbReference type="Google" id="ProtNLM"/>
    </source>
</evidence>
<dbReference type="AlphaFoldDB" id="A0A248TMA1"/>